<feature type="signal peptide" evidence="2">
    <location>
        <begin position="1"/>
        <end position="22"/>
    </location>
</feature>
<sequence length="52" mass="5685">MKILLSSALIVALLSAAFPSLAAKQPSKQPLQTEKPQQPQQPTPLYRGVSRR</sequence>
<feature type="chain" id="PRO_5037925713" evidence="2">
    <location>
        <begin position="23"/>
        <end position="52"/>
    </location>
</feature>
<evidence type="ECO:0000256" key="2">
    <source>
        <dbReference type="SAM" id="SignalP"/>
    </source>
</evidence>
<gene>
    <name evidence="3" type="ORF">KME32_33930</name>
</gene>
<evidence type="ECO:0000313" key="4">
    <source>
        <dbReference type="Proteomes" id="UP000715781"/>
    </source>
</evidence>
<accession>A0A951Q7C5</accession>
<proteinExistence type="predicted"/>
<evidence type="ECO:0000313" key="3">
    <source>
        <dbReference type="EMBL" id="MBW4565992.1"/>
    </source>
</evidence>
<protein>
    <submittedName>
        <fullName evidence="3">Uncharacterized protein</fullName>
    </submittedName>
</protein>
<reference evidence="3" key="1">
    <citation type="submission" date="2021-05" db="EMBL/GenBank/DDBJ databases">
        <authorList>
            <person name="Pietrasiak N."/>
            <person name="Ward R."/>
            <person name="Stajich J.E."/>
            <person name="Kurbessoian T."/>
        </authorList>
    </citation>
    <scope>NUCLEOTIDE SEQUENCE</scope>
    <source>
        <strain evidence="3">JT2-VF2</strain>
    </source>
</reference>
<name>A0A951Q7C5_9NOST</name>
<dbReference type="EMBL" id="JAHHHN010000055">
    <property type="protein sequence ID" value="MBW4565992.1"/>
    <property type="molecule type" value="Genomic_DNA"/>
</dbReference>
<dbReference type="AlphaFoldDB" id="A0A951Q7C5"/>
<feature type="region of interest" description="Disordered" evidence="1">
    <location>
        <begin position="24"/>
        <end position="52"/>
    </location>
</feature>
<evidence type="ECO:0000256" key="1">
    <source>
        <dbReference type="SAM" id="MobiDB-lite"/>
    </source>
</evidence>
<comment type="caution">
    <text evidence="3">The sequence shown here is derived from an EMBL/GenBank/DDBJ whole genome shotgun (WGS) entry which is preliminary data.</text>
</comment>
<dbReference type="Proteomes" id="UP000715781">
    <property type="component" value="Unassembled WGS sequence"/>
</dbReference>
<feature type="compositionally biased region" description="Low complexity" evidence="1">
    <location>
        <begin position="24"/>
        <end position="45"/>
    </location>
</feature>
<organism evidence="3 4">
    <name type="scientific">Mojavia pulchra JT2-VF2</name>
    <dbReference type="NCBI Taxonomy" id="287848"/>
    <lineage>
        <taxon>Bacteria</taxon>
        <taxon>Bacillati</taxon>
        <taxon>Cyanobacteriota</taxon>
        <taxon>Cyanophyceae</taxon>
        <taxon>Nostocales</taxon>
        <taxon>Nostocaceae</taxon>
    </lineage>
</organism>
<keyword evidence="2" id="KW-0732">Signal</keyword>
<reference evidence="3" key="2">
    <citation type="journal article" date="2022" name="Microbiol. Resour. Announc.">
        <title>Metagenome Sequencing to Explore Phylogenomics of Terrestrial Cyanobacteria.</title>
        <authorList>
            <person name="Ward R.D."/>
            <person name="Stajich J.E."/>
            <person name="Johansen J.R."/>
            <person name="Huntemann M."/>
            <person name="Clum A."/>
            <person name="Foster B."/>
            <person name="Foster B."/>
            <person name="Roux S."/>
            <person name="Palaniappan K."/>
            <person name="Varghese N."/>
            <person name="Mukherjee S."/>
            <person name="Reddy T.B.K."/>
            <person name="Daum C."/>
            <person name="Copeland A."/>
            <person name="Chen I.A."/>
            <person name="Ivanova N.N."/>
            <person name="Kyrpides N.C."/>
            <person name="Shapiro N."/>
            <person name="Eloe-Fadrosh E.A."/>
            <person name="Pietrasiak N."/>
        </authorList>
    </citation>
    <scope>NUCLEOTIDE SEQUENCE</scope>
    <source>
        <strain evidence="3">JT2-VF2</strain>
    </source>
</reference>